<dbReference type="Proteomes" id="UP001596013">
    <property type="component" value="Unassembled WGS sequence"/>
</dbReference>
<keyword evidence="2 6" id="KW-0812">Transmembrane</keyword>
<feature type="transmembrane region" description="Helical" evidence="6">
    <location>
        <begin position="6"/>
        <end position="24"/>
    </location>
</feature>
<proteinExistence type="predicted"/>
<evidence type="ECO:0000256" key="1">
    <source>
        <dbReference type="ARBA" id="ARBA00004141"/>
    </source>
</evidence>
<feature type="transmembrane region" description="Helical" evidence="6">
    <location>
        <begin position="31"/>
        <end position="52"/>
    </location>
</feature>
<name>A0ABW0JPQ1_9GAMM</name>
<protein>
    <submittedName>
        <fullName evidence="7">CvpA family protein</fullName>
    </submittedName>
</protein>
<keyword evidence="4 6" id="KW-0472">Membrane</keyword>
<dbReference type="Pfam" id="PF02674">
    <property type="entry name" value="Colicin_V"/>
    <property type="match status" value="1"/>
</dbReference>
<comment type="subcellular location">
    <subcellularLocation>
        <location evidence="1">Membrane</location>
        <topology evidence="1">Multi-pass membrane protein</topology>
    </subcellularLocation>
</comment>
<comment type="caution">
    <text evidence="7">The sequence shown here is derived from an EMBL/GenBank/DDBJ whole genome shotgun (WGS) entry which is preliminary data.</text>
</comment>
<keyword evidence="3 6" id="KW-1133">Transmembrane helix</keyword>
<evidence type="ECO:0000256" key="2">
    <source>
        <dbReference type="ARBA" id="ARBA00022692"/>
    </source>
</evidence>
<evidence type="ECO:0000313" key="8">
    <source>
        <dbReference type="Proteomes" id="UP001596013"/>
    </source>
</evidence>
<evidence type="ECO:0000313" key="7">
    <source>
        <dbReference type="EMBL" id="MFC5437661.1"/>
    </source>
</evidence>
<dbReference type="InterPro" id="IPR052719">
    <property type="entry name" value="CvpA-like"/>
</dbReference>
<dbReference type="InterPro" id="IPR003825">
    <property type="entry name" value="Colicin-V_CvpA"/>
</dbReference>
<gene>
    <name evidence="7" type="ORF">ACFPME_13950</name>
</gene>
<organism evidence="7 8">
    <name type="scientific">Rhodanobacter umsongensis</name>
    <dbReference type="NCBI Taxonomy" id="633153"/>
    <lineage>
        <taxon>Bacteria</taxon>
        <taxon>Pseudomonadati</taxon>
        <taxon>Pseudomonadota</taxon>
        <taxon>Gammaproteobacteria</taxon>
        <taxon>Lysobacterales</taxon>
        <taxon>Rhodanobacteraceae</taxon>
        <taxon>Rhodanobacter</taxon>
    </lineage>
</organism>
<feature type="transmembrane region" description="Helical" evidence="6">
    <location>
        <begin position="106"/>
        <end position="126"/>
    </location>
</feature>
<reference evidence="8" key="1">
    <citation type="journal article" date="2019" name="Int. J. Syst. Evol. Microbiol.">
        <title>The Global Catalogue of Microorganisms (GCM) 10K type strain sequencing project: providing services to taxonomists for standard genome sequencing and annotation.</title>
        <authorList>
            <consortium name="The Broad Institute Genomics Platform"/>
            <consortium name="The Broad Institute Genome Sequencing Center for Infectious Disease"/>
            <person name="Wu L."/>
            <person name="Ma J."/>
        </authorList>
    </citation>
    <scope>NUCLEOTIDE SEQUENCE [LARGE SCALE GENOMIC DNA]</scope>
    <source>
        <strain evidence="8">JCM 17130</strain>
    </source>
</reference>
<keyword evidence="8" id="KW-1185">Reference proteome</keyword>
<dbReference type="PANTHER" id="PTHR36926:SF1">
    <property type="entry name" value="COLICIN V PRODUCTION PROTEIN"/>
    <property type="match status" value="1"/>
</dbReference>
<dbReference type="EMBL" id="JBHSMK010000009">
    <property type="protein sequence ID" value="MFC5437661.1"/>
    <property type="molecule type" value="Genomic_DNA"/>
</dbReference>
<dbReference type="RefSeq" id="WP_377306259.1">
    <property type="nucleotide sequence ID" value="NZ_JBHSMK010000009.1"/>
</dbReference>
<dbReference type="PANTHER" id="PTHR36926">
    <property type="entry name" value="COLICIN V PRODUCTION PROTEIN"/>
    <property type="match status" value="1"/>
</dbReference>
<evidence type="ECO:0000256" key="6">
    <source>
        <dbReference type="SAM" id="Phobius"/>
    </source>
</evidence>
<evidence type="ECO:0000256" key="4">
    <source>
        <dbReference type="ARBA" id="ARBA00023136"/>
    </source>
</evidence>
<evidence type="ECO:0000256" key="5">
    <source>
        <dbReference type="SAM" id="MobiDB-lite"/>
    </source>
</evidence>
<sequence length="218" mass="23208">MNETDWVILAILGLSILVGLWRGLVAELLSLVIWVAAFWVAASFGSAVAAQLEHVISLPIARIVLGYALCFIAVLIVGALVRFAMRRLISGTGLSGIDRLFGMLFGFVRGVLLVTLLVFLVGLTLFTRESWWQQSALLPQFQGLAAWLGQNIPASVRDHLHPGEVLDRIHPAEVLDRLPGLSGRLSAPMSGASSAPGAARTIPAPATAASAASHPRHP</sequence>
<feature type="transmembrane region" description="Helical" evidence="6">
    <location>
        <begin position="64"/>
        <end position="85"/>
    </location>
</feature>
<feature type="region of interest" description="Disordered" evidence="5">
    <location>
        <begin position="186"/>
        <end position="218"/>
    </location>
</feature>
<accession>A0ABW0JPQ1</accession>
<evidence type="ECO:0000256" key="3">
    <source>
        <dbReference type="ARBA" id="ARBA00022989"/>
    </source>
</evidence>